<dbReference type="Proteomes" id="UP000291469">
    <property type="component" value="Chromosome"/>
</dbReference>
<name>A0A411YJ00_9ACTN</name>
<sequence>MVSVERAADLAGTATIAGGAAAAVTGGGARAAATAGGAAIAGTALREFEPGQRIHAPSVA</sequence>
<reference evidence="1 2" key="1">
    <citation type="submission" date="2019-01" db="EMBL/GenBank/DDBJ databases">
        <title>Egibacter rhizosphaerae EGI 80759T.</title>
        <authorList>
            <person name="Chen D.-D."/>
            <person name="Tian Y."/>
            <person name="Jiao J.-Y."/>
            <person name="Zhang X.-T."/>
            <person name="Zhang Y.-G."/>
            <person name="Zhang Y."/>
            <person name="Xiao M."/>
            <person name="Shu W.-S."/>
            <person name="Li W.-J."/>
        </authorList>
    </citation>
    <scope>NUCLEOTIDE SEQUENCE [LARGE SCALE GENOMIC DNA]</scope>
    <source>
        <strain evidence="1 2">EGI 80759</strain>
    </source>
</reference>
<dbReference type="AlphaFoldDB" id="A0A411YJ00"/>
<dbReference type="EMBL" id="CP036402">
    <property type="protein sequence ID" value="QBI21210.1"/>
    <property type="molecule type" value="Genomic_DNA"/>
</dbReference>
<evidence type="ECO:0000313" key="1">
    <source>
        <dbReference type="EMBL" id="QBI21210.1"/>
    </source>
</evidence>
<protein>
    <submittedName>
        <fullName evidence="1">Uncharacterized protein</fullName>
    </submittedName>
</protein>
<keyword evidence="2" id="KW-1185">Reference proteome</keyword>
<organism evidence="1 2">
    <name type="scientific">Egibacter rhizosphaerae</name>
    <dbReference type="NCBI Taxonomy" id="1670831"/>
    <lineage>
        <taxon>Bacteria</taxon>
        <taxon>Bacillati</taxon>
        <taxon>Actinomycetota</taxon>
        <taxon>Nitriliruptoria</taxon>
        <taxon>Egibacterales</taxon>
        <taxon>Egibacteraceae</taxon>
        <taxon>Egibacter</taxon>
    </lineage>
</organism>
<evidence type="ECO:0000313" key="2">
    <source>
        <dbReference type="Proteomes" id="UP000291469"/>
    </source>
</evidence>
<dbReference type="KEGG" id="erz:ER308_17630"/>
<gene>
    <name evidence="1" type="ORF">ER308_17630</name>
</gene>
<proteinExistence type="predicted"/>
<dbReference type="RefSeq" id="WP_131156203.1">
    <property type="nucleotide sequence ID" value="NZ_CP036402.1"/>
</dbReference>
<accession>A0A411YJ00</accession>